<dbReference type="STRING" id="1073089.A0A1L9RCV6"/>
<name>A0A1L9RCV6_ASPWE</name>
<dbReference type="InterPro" id="IPR022085">
    <property type="entry name" value="OpdG"/>
</dbReference>
<proteinExistence type="predicted"/>
<reference evidence="2" key="1">
    <citation type="journal article" date="2017" name="Genome Biol.">
        <title>Comparative genomics reveals high biological diversity and specific adaptations in the industrially and medically important fungal genus Aspergillus.</title>
        <authorList>
            <person name="de Vries R.P."/>
            <person name="Riley R."/>
            <person name="Wiebenga A."/>
            <person name="Aguilar-Osorio G."/>
            <person name="Amillis S."/>
            <person name="Uchima C.A."/>
            <person name="Anderluh G."/>
            <person name="Asadollahi M."/>
            <person name="Askin M."/>
            <person name="Barry K."/>
            <person name="Battaglia E."/>
            <person name="Bayram O."/>
            <person name="Benocci T."/>
            <person name="Braus-Stromeyer S.A."/>
            <person name="Caldana C."/>
            <person name="Canovas D."/>
            <person name="Cerqueira G.C."/>
            <person name="Chen F."/>
            <person name="Chen W."/>
            <person name="Choi C."/>
            <person name="Clum A."/>
            <person name="Dos Santos R.A."/>
            <person name="Damasio A.R."/>
            <person name="Diallinas G."/>
            <person name="Emri T."/>
            <person name="Fekete E."/>
            <person name="Flipphi M."/>
            <person name="Freyberg S."/>
            <person name="Gallo A."/>
            <person name="Gournas C."/>
            <person name="Habgood R."/>
            <person name="Hainaut M."/>
            <person name="Harispe M.L."/>
            <person name="Henrissat B."/>
            <person name="Hilden K.S."/>
            <person name="Hope R."/>
            <person name="Hossain A."/>
            <person name="Karabika E."/>
            <person name="Karaffa L."/>
            <person name="Karanyi Z."/>
            <person name="Krasevec N."/>
            <person name="Kuo A."/>
            <person name="Kusch H."/>
            <person name="LaButti K."/>
            <person name="Lagendijk E.L."/>
            <person name="Lapidus A."/>
            <person name="Levasseur A."/>
            <person name="Lindquist E."/>
            <person name="Lipzen A."/>
            <person name="Logrieco A.F."/>
            <person name="MacCabe A."/>
            <person name="Maekelae M.R."/>
            <person name="Malavazi I."/>
            <person name="Melin P."/>
            <person name="Meyer V."/>
            <person name="Mielnichuk N."/>
            <person name="Miskei M."/>
            <person name="Molnar A.P."/>
            <person name="Mule G."/>
            <person name="Ngan C.Y."/>
            <person name="Orejas M."/>
            <person name="Orosz E."/>
            <person name="Ouedraogo J.P."/>
            <person name="Overkamp K.M."/>
            <person name="Park H.-S."/>
            <person name="Perrone G."/>
            <person name="Piumi F."/>
            <person name="Punt P.J."/>
            <person name="Ram A.F."/>
            <person name="Ramon A."/>
            <person name="Rauscher S."/>
            <person name="Record E."/>
            <person name="Riano-Pachon D.M."/>
            <person name="Robert V."/>
            <person name="Roehrig J."/>
            <person name="Ruller R."/>
            <person name="Salamov A."/>
            <person name="Salih N.S."/>
            <person name="Samson R.A."/>
            <person name="Sandor E."/>
            <person name="Sanguinetti M."/>
            <person name="Schuetze T."/>
            <person name="Sepcic K."/>
            <person name="Shelest E."/>
            <person name="Sherlock G."/>
            <person name="Sophianopoulou V."/>
            <person name="Squina F.M."/>
            <person name="Sun H."/>
            <person name="Susca A."/>
            <person name="Todd R.B."/>
            <person name="Tsang A."/>
            <person name="Unkles S.E."/>
            <person name="van de Wiele N."/>
            <person name="van Rossen-Uffink D."/>
            <person name="Oliveira J.V."/>
            <person name="Vesth T.C."/>
            <person name="Visser J."/>
            <person name="Yu J.-H."/>
            <person name="Zhou M."/>
            <person name="Andersen M.R."/>
            <person name="Archer D.B."/>
            <person name="Baker S.E."/>
            <person name="Benoit I."/>
            <person name="Brakhage A.A."/>
            <person name="Braus G.H."/>
            <person name="Fischer R."/>
            <person name="Frisvad J.C."/>
            <person name="Goldman G.H."/>
            <person name="Houbraken J."/>
            <person name="Oakley B."/>
            <person name="Pocsi I."/>
            <person name="Scazzocchio C."/>
            <person name="Seiboth B."/>
            <person name="vanKuyk P.A."/>
            <person name="Wortman J."/>
            <person name="Dyer P.S."/>
            <person name="Grigoriev I.V."/>
        </authorList>
    </citation>
    <scope>NUCLEOTIDE SEQUENCE [LARGE SCALE GENOMIC DNA]</scope>
    <source>
        <strain evidence="2">DTO 134E9</strain>
    </source>
</reference>
<evidence type="ECO:0000313" key="1">
    <source>
        <dbReference type="EMBL" id="OJJ32693.1"/>
    </source>
</evidence>
<keyword evidence="2" id="KW-1185">Reference proteome</keyword>
<dbReference type="InterPro" id="IPR053204">
    <property type="entry name" value="Oxopyrrolidines_Biosynth-assoc"/>
</dbReference>
<dbReference type="Proteomes" id="UP000184383">
    <property type="component" value="Unassembled WGS sequence"/>
</dbReference>
<evidence type="ECO:0000313" key="2">
    <source>
        <dbReference type="Proteomes" id="UP000184383"/>
    </source>
</evidence>
<gene>
    <name evidence="1" type="ORF">ASPWEDRAFT_174139</name>
</gene>
<dbReference type="RefSeq" id="XP_040686370.1">
    <property type="nucleotide sequence ID" value="XM_040831179.1"/>
</dbReference>
<dbReference type="Pfam" id="PF12311">
    <property type="entry name" value="DUF3632"/>
    <property type="match status" value="1"/>
</dbReference>
<accession>A0A1L9RCV6</accession>
<dbReference type="AlphaFoldDB" id="A0A1L9RCV6"/>
<dbReference type="EMBL" id="KV878214">
    <property type="protein sequence ID" value="OJJ32693.1"/>
    <property type="molecule type" value="Genomic_DNA"/>
</dbReference>
<protein>
    <submittedName>
        <fullName evidence="1">Uncharacterized protein</fullName>
    </submittedName>
</protein>
<dbReference type="VEuPathDB" id="FungiDB:ASPWEDRAFT_174139"/>
<sequence length="290" mass="33284">MANPLDLDIDYAPHEPDELEQSIFNILAAYLPHDSPTTPEEAATQIHDIFPYKNPNIKPKDSNAVGWCYAFWHLWFRIAPQLGYRDEPMQRFIALFKALGELPEIVIKDDDKWYNGRMVWQDKPYYGMMFSERWDMCSPLPNGKDNSNWKNINGLAAHLTNAGLDSNLYFALNCISSGLEKYDGRCRKKWYLEGRKATVALAAPASAVWMILSAPKIHEACEKELLDRRDTEWLEERARQPFSVARWDAWRNRFVALIDHPDATEETKEMAKAAIEAMEAVRPGSSETAA</sequence>
<dbReference type="GeneID" id="63747027"/>
<dbReference type="PANTHER" id="PTHR38797:SF4">
    <property type="entry name" value="NUCLEAR PORE COMPLEX PROTEIN NUP85"/>
    <property type="match status" value="1"/>
</dbReference>
<organism evidence="1 2">
    <name type="scientific">Aspergillus wentii DTO 134E9</name>
    <dbReference type="NCBI Taxonomy" id="1073089"/>
    <lineage>
        <taxon>Eukaryota</taxon>
        <taxon>Fungi</taxon>
        <taxon>Dikarya</taxon>
        <taxon>Ascomycota</taxon>
        <taxon>Pezizomycotina</taxon>
        <taxon>Eurotiomycetes</taxon>
        <taxon>Eurotiomycetidae</taxon>
        <taxon>Eurotiales</taxon>
        <taxon>Aspergillaceae</taxon>
        <taxon>Aspergillus</taxon>
        <taxon>Aspergillus subgen. Cremei</taxon>
    </lineage>
</organism>
<dbReference type="PANTHER" id="PTHR38797">
    <property type="entry name" value="NUCLEAR PORE COMPLEX PROTEIN NUP85-RELATED"/>
    <property type="match status" value="1"/>
</dbReference>
<dbReference type="OrthoDB" id="3350591at2759"/>